<dbReference type="REBASE" id="165169">
    <property type="entry name" value="IseJBKA6ORF580P"/>
</dbReference>
<keyword evidence="8 10" id="KW-0067">ATP-binding</keyword>
<name>A0A1J1DXK7_9FLAO</name>
<dbReference type="GO" id="GO:0009307">
    <property type="term" value="P:DNA restriction-modification system"/>
    <property type="evidence" value="ECO:0007669"/>
    <property type="project" value="UniProtKB-KW"/>
</dbReference>
<dbReference type="CDD" id="cd18800">
    <property type="entry name" value="SF2_C_EcoR124I-like"/>
    <property type="match status" value="1"/>
</dbReference>
<dbReference type="InterPro" id="IPR027417">
    <property type="entry name" value="P-loop_NTPase"/>
</dbReference>
<dbReference type="InterPro" id="IPR014001">
    <property type="entry name" value="Helicase_ATP-bd"/>
</dbReference>
<protein>
    <recommendedName>
        <fullName evidence="10">Type I restriction enzyme endonuclease subunit</fullName>
        <shortName evidence="10">R protein</shortName>
        <ecNumber evidence="10">3.1.21.3</ecNumber>
    </recommendedName>
</protein>
<dbReference type="CDD" id="cd22332">
    <property type="entry name" value="HsdR_N"/>
    <property type="match status" value="1"/>
</dbReference>
<evidence type="ECO:0000256" key="9">
    <source>
        <dbReference type="ARBA" id="ARBA00023125"/>
    </source>
</evidence>
<dbReference type="SUPFAM" id="SSF52540">
    <property type="entry name" value="P-loop containing nucleoside triphosphate hydrolases"/>
    <property type="match status" value="1"/>
</dbReference>
<keyword evidence="9 10" id="KW-0238">DNA-binding</keyword>
<evidence type="ECO:0000313" key="12">
    <source>
        <dbReference type="EMBL" id="BAV94591.1"/>
    </source>
</evidence>
<reference evidence="12 13" key="1">
    <citation type="submission" date="2014-03" db="EMBL/GenBank/DDBJ databases">
        <title>complete genome sequence of Flavobacteriaceae bacterium JBKA-6.</title>
        <authorList>
            <person name="Takano T."/>
            <person name="Nakamura Y."/>
            <person name="Takuma S."/>
            <person name="Yasuike M."/>
            <person name="Matsuyama T."/>
            <person name="Sakai T."/>
            <person name="Fujiwara A."/>
            <person name="Kimoto K."/>
            <person name="Fukuda Y."/>
            <person name="Kondo H."/>
            <person name="Hirono I."/>
            <person name="Nakayasu C."/>
        </authorList>
    </citation>
    <scope>NUCLEOTIDE SEQUENCE [LARGE SCALE GENOMIC DNA]</scope>
    <source>
        <strain evidence="12 13">JBKA-6</strain>
    </source>
</reference>
<dbReference type="EMBL" id="AP014564">
    <property type="protein sequence ID" value="BAV94591.1"/>
    <property type="molecule type" value="Genomic_DNA"/>
</dbReference>
<dbReference type="RefSeq" id="WP_096685708.1">
    <property type="nucleotide sequence ID" value="NZ_AP014564.1"/>
</dbReference>
<dbReference type="KEGG" id="ise:JBKA6_0578"/>
<evidence type="ECO:0000256" key="6">
    <source>
        <dbReference type="ARBA" id="ARBA00022759"/>
    </source>
</evidence>
<comment type="subunit">
    <text evidence="10">The type I restriction/modification system is composed of three polypeptides R, M and S.</text>
</comment>
<dbReference type="PANTHER" id="PTHR30195:SF15">
    <property type="entry name" value="TYPE I RESTRICTION ENZYME HINDI ENDONUCLEASE SUBUNIT"/>
    <property type="match status" value="1"/>
</dbReference>
<feature type="domain" description="Helicase ATP-binding" evidence="11">
    <location>
        <begin position="264"/>
        <end position="438"/>
    </location>
</feature>
<dbReference type="GO" id="GO:0005524">
    <property type="term" value="F:ATP binding"/>
    <property type="evidence" value="ECO:0007669"/>
    <property type="project" value="UniProtKB-KW"/>
</dbReference>
<evidence type="ECO:0000256" key="5">
    <source>
        <dbReference type="ARBA" id="ARBA00022747"/>
    </source>
</evidence>
<dbReference type="SMART" id="SM00487">
    <property type="entry name" value="DEXDc"/>
    <property type="match status" value="1"/>
</dbReference>
<evidence type="ECO:0000259" key="11">
    <source>
        <dbReference type="PROSITE" id="PS51192"/>
    </source>
</evidence>
<sequence>MSNQIGKKERDTQNRVIQLFQDELGYTYLGDWKEKVRTQPIEEDLLLEYLTKDSKYSNELAQKAVDAIVKTATNLSDDLYESNKEVYKLLRYGVTVREELGKPKETVWLIDWKNPTINDFAVAEEVTVVGKHTKRPDIVLFVNGIAIGVIELKGSKVSVEEGIRQNLDNQSPEFIEKYFTTMQLIMAGNDTQGLRYGTIKTPEKHYLKWKEDSDKGFDYLLDKHIFQLCEKSRLLELIHDFVVFDKGVKKLCRPNQYFGITAAQENIRTKQGGILWHTQGSGKSLTMVWLTKWIRENVKDSRVLIITDREELDDQIEKLFTGVDEKIYRTKSGRDLINVLNDKTEMLIGSLVHKFGKKSDEGDYDTFIEDLKSSLESDFKAKGDIYVFVDECHRTQSGKLHDAMKLILPDSLFIGFTGTPLLKKDKQKSIEVFGPYIGNPYKFDEAVEDGVVLDLLYEARDVEQFITDQQSIDDWFEAETKGLTDVAKVELKKQWVTMQKVLGSKSRLEKIVFDIVKDFKTKTRLSTGQGNAMLVSGSVYQACRYYELFQNSGFKGCAIITSYQPHPADIKGEETGEDNPTDKQLKYEVYTKMLNGKTTEDFEAEAKAKFIKEPSKMKLLIVVDKLLTGFDAPSASYLYIDKKMQDHGLFQAICRVNRVDTDDKEYGYIVDYKDLFKSLENSIRDYTSEVFDNYDKDDVKGLLKDRHTESKERLETCLEAVRAICEPVYPKDEIAFIKFFCGNTDNPNDIKDTQEKRVDLYKAVGSLIRAYSSVANEMHKLGYSDTEANSIKDEVKYYSNLRETIKIASADHVDLKRFESGMRQLMDMYLDAKSSTKISDFENKSLVDLIVKLDDEVKGTPEDKKKKKQEAVAETIENNVRKVIVDESQTNPKYYEKMSKLLDEIIQLRKQEKISYEKYLKKIKELAKKVAEPSNSESYPSSINSRAKQALYDNLESNEELAIELDREIQDNKLDGWRDGGIKEKKLMLAVNNVIDDNAKTLSLMEIIKAQSEY</sequence>
<keyword evidence="4 10" id="KW-0547">Nucleotide-binding</keyword>
<evidence type="ECO:0000256" key="2">
    <source>
        <dbReference type="ARBA" id="ARBA00008598"/>
    </source>
</evidence>
<comment type="catalytic activity">
    <reaction evidence="1 10">
        <text>Endonucleolytic cleavage of DNA to give random double-stranded fragments with terminal 5'-phosphates, ATP is simultaneously hydrolyzed.</text>
        <dbReference type="EC" id="3.1.21.3"/>
    </reaction>
</comment>
<proteinExistence type="inferred from homology"/>
<evidence type="ECO:0000256" key="10">
    <source>
        <dbReference type="RuleBase" id="RU364115"/>
    </source>
</evidence>
<evidence type="ECO:0000256" key="4">
    <source>
        <dbReference type="ARBA" id="ARBA00022741"/>
    </source>
</evidence>
<dbReference type="InterPro" id="IPR004473">
    <property type="entry name" value="Restrct_endonuc_typeI_HsdR"/>
</dbReference>
<evidence type="ECO:0000313" key="13">
    <source>
        <dbReference type="Proteomes" id="UP000243197"/>
    </source>
</evidence>
<dbReference type="OrthoDB" id="9758243at2"/>
<dbReference type="Pfam" id="PF04313">
    <property type="entry name" value="HSDR_N"/>
    <property type="match status" value="1"/>
</dbReference>
<dbReference type="Proteomes" id="UP000243197">
    <property type="component" value="Chromosome"/>
</dbReference>
<dbReference type="PANTHER" id="PTHR30195">
    <property type="entry name" value="TYPE I SITE-SPECIFIC DEOXYRIBONUCLEASE PROTEIN SUBUNIT M AND R"/>
    <property type="match status" value="1"/>
</dbReference>
<evidence type="ECO:0000256" key="1">
    <source>
        <dbReference type="ARBA" id="ARBA00000851"/>
    </source>
</evidence>
<dbReference type="Gene3D" id="3.40.50.300">
    <property type="entry name" value="P-loop containing nucleotide triphosphate hydrolases"/>
    <property type="match status" value="2"/>
</dbReference>
<dbReference type="InterPro" id="IPR007409">
    <property type="entry name" value="Restrct_endonuc_type1_HsdR_N"/>
</dbReference>
<evidence type="ECO:0000256" key="3">
    <source>
        <dbReference type="ARBA" id="ARBA00022722"/>
    </source>
</evidence>
<dbReference type="Gene3D" id="3.90.1570.50">
    <property type="match status" value="1"/>
</dbReference>
<accession>A0A1J1DXK7</accession>
<dbReference type="AlphaFoldDB" id="A0A1J1DXK7"/>
<evidence type="ECO:0000256" key="7">
    <source>
        <dbReference type="ARBA" id="ARBA00022801"/>
    </source>
</evidence>
<organism evidence="12 13">
    <name type="scientific">Ichthyobacterium seriolicida</name>
    <dbReference type="NCBI Taxonomy" id="242600"/>
    <lineage>
        <taxon>Bacteria</taxon>
        <taxon>Pseudomonadati</taxon>
        <taxon>Bacteroidota</taxon>
        <taxon>Flavobacteriia</taxon>
        <taxon>Flavobacteriales</taxon>
        <taxon>Ichthyobacteriaceae</taxon>
        <taxon>Ichthyobacterium</taxon>
    </lineage>
</organism>
<dbReference type="InterPro" id="IPR055180">
    <property type="entry name" value="HsdR_RecA-like_helicase_dom_2"/>
</dbReference>
<gene>
    <name evidence="12" type="ORF">JBKA6_0578</name>
</gene>
<comment type="similarity">
    <text evidence="2 10">Belongs to the HsdR family.</text>
</comment>
<dbReference type="GO" id="GO:0003677">
    <property type="term" value="F:DNA binding"/>
    <property type="evidence" value="ECO:0007669"/>
    <property type="project" value="UniProtKB-KW"/>
</dbReference>
<keyword evidence="5 10" id="KW-0680">Restriction system</keyword>
<dbReference type="PROSITE" id="PS51192">
    <property type="entry name" value="HELICASE_ATP_BIND_1"/>
    <property type="match status" value="1"/>
</dbReference>
<dbReference type="GO" id="GO:0009035">
    <property type="term" value="F:type I site-specific deoxyribonuclease activity"/>
    <property type="evidence" value="ECO:0007669"/>
    <property type="project" value="UniProtKB-EC"/>
</dbReference>
<dbReference type="EC" id="3.1.21.3" evidence="10"/>
<keyword evidence="6 12" id="KW-0255">Endonuclease</keyword>
<keyword evidence="7 10" id="KW-0378">Hydrolase</keyword>
<evidence type="ECO:0000256" key="8">
    <source>
        <dbReference type="ARBA" id="ARBA00022840"/>
    </source>
</evidence>
<dbReference type="InterPro" id="IPR051268">
    <property type="entry name" value="Type-I_R_enzyme_R_subunit"/>
</dbReference>
<dbReference type="InterPro" id="IPR040980">
    <property type="entry name" value="SWI2_SNF2"/>
</dbReference>
<comment type="function">
    <text evidence="10">Subunit R is required for both nuclease and ATPase activities, but not for modification.</text>
</comment>
<dbReference type="NCBIfam" id="TIGR00348">
    <property type="entry name" value="hsdR"/>
    <property type="match status" value="1"/>
</dbReference>
<dbReference type="Pfam" id="PF18766">
    <property type="entry name" value="SWI2_SNF2"/>
    <property type="match status" value="1"/>
</dbReference>
<dbReference type="CDD" id="cd18030">
    <property type="entry name" value="DEXHc_RE_I_HsdR"/>
    <property type="match status" value="1"/>
</dbReference>
<keyword evidence="13" id="KW-1185">Reference proteome</keyword>
<dbReference type="Pfam" id="PF22679">
    <property type="entry name" value="T1R_D3-like"/>
    <property type="match status" value="1"/>
</dbReference>
<keyword evidence="3" id="KW-0540">Nuclease</keyword>